<dbReference type="SUPFAM" id="SSF103473">
    <property type="entry name" value="MFS general substrate transporter"/>
    <property type="match status" value="1"/>
</dbReference>
<keyword evidence="5 8" id="KW-0812">Transmembrane</keyword>
<keyword evidence="6 8" id="KW-1133">Transmembrane helix</keyword>
<keyword evidence="3" id="KW-0813">Transport</keyword>
<dbReference type="InterPro" id="IPR020846">
    <property type="entry name" value="MFS_dom"/>
</dbReference>
<gene>
    <name evidence="10" type="ORF">ACFFMS_13270</name>
</gene>
<evidence type="ECO:0000256" key="3">
    <source>
        <dbReference type="ARBA" id="ARBA00022448"/>
    </source>
</evidence>
<keyword evidence="4" id="KW-1003">Cell membrane</keyword>
<evidence type="ECO:0000313" key="11">
    <source>
        <dbReference type="Proteomes" id="UP001589609"/>
    </source>
</evidence>
<dbReference type="Proteomes" id="UP001589609">
    <property type="component" value="Unassembled WGS sequence"/>
</dbReference>
<dbReference type="Gene3D" id="1.20.1250.20">
    <property type="entry name" value="MFS general substrate transporter like domains"/>
    <property type="match status" value="1"/>
</dbReference>
<reference evidence="10 11" key="1">
    <citation type="submission" date="2024-09" db="EMBL/GenBank/DDBJ databases">
        <authorList>
            <person name="Sun Q."/>
            <person name="Mori K."/>
        </authorList>
    </citation>
    <scope>NUCLEOTIDE SEQUENCE [LARGE SCALE GENOMIC DNA]</scope>
    <source>
        <strain evidence="10 11">JCM 11201</strain>
    </source>
</reference>
<feature type="transmembrane region" description="Helical" evidence="8">
    <location>
        <begin position="139"/>
        <end position="160"/>
    </location>
</feature>
<feature type="transmembrane region" description="Helical" evidence="8">
    <location>
        <begin position="16"/>
        <end position="36"/>
    </location>
</feature>
<evidence type="ECO:0000256" key="6">
    <source>
        <dbReference type="ARBA" id="ARBA00022989"/>
    </source>
</evidence>
<feature type="transmembrane region" description="Helical" evidence="8">
    <location>
        <begin position="109"/>
        <end position="127"/>
    </location>
</feature>
<feature type="transmembrane region" description="Helical" evidence="8">
    <location>
        <begin position="283"/>
        <end position="299"/>
    </location>
</feature>
<proteinExistence type="inferred from homology"/>
<keyword evidence="7 8" id="KW-0472">Membrane</keyword>
<comment type="similarity">
    <text evidence="2">Belongs to the major facilitator superfamily.</text>
</comment>
<evidence type="ECO:0000313" key="10">
    <source>
        <dbReference type="EMBL" id="MFB9759398.1"/>
    </source>
</evidence>
<evidence type="ECO:0000256" key="7">
    <source>
        <dbReference type="ARBA" id="ARBA00023136"/>
    </source>
</evidence>
<feature type="domain" description="Major facilitator superfamily (MFS) profile" evidence="9">
    <location>
        <begin position="10"/>
        <end position="393"/>
    </location>
</feature>
<evidence type="ECO:0000256" key="2">
    <source>
        <dbReference type="ARBA" id="ARBA00008335"/>
    </source>
</evidence>
<name>A0ABV5WGP3_9BACI</name>
<feature type="transmembrane region" description="Helical" evidence="8">
    <location>
        <begin position="80"/>
        <end position="97"/>
    </location>
</feature>
<evidence type="ECO:0000256" key="8">
    <source>
        <dbReference type="SAM" id="Phobius"/>
    </source>
</evidence>
<evidence type="ECO:0000256" key="5">
    <source>
        <dbReference type="ARBA" id="ARBA00022692"/>
    </source>
</evidence>
<evidence type="ECO:0000256" key="4">
    <source>
        <dbReference type="ARBA" id="ARBA00022475"/>
    </source>
</evidence>
<feature type="transmembrane region" description="Helical" evidence="8">
    <location>
        <begin position="367"/>
        <end position="390"/>
    </location>
</feature>
<dbReference type="Pfam" id="PF07690">
    <property type="entry name" value="MFS_1"/>
    <property type="match status" value="2"/>
</dbReference>
<organism evidence="10 11">
    <name type="scientific">Ectobacillus funiculus</name>
    <dbReference type="NCBI Taxonomy" id="137993"/>
    <lineage>
        <taxon>Bacteria</taxon>
        <taxon>Bacillati</taxon>
        <taxon>Bacillota</taxon>
        <taxon>Bacilli</taxon>
        <taxon>Bacillales</taxon>
        <taxon>Bacillaceae</taxon>
        <taxon>Ectobacillus</taxon>
    </lineage>
</organism>
<accession>A0ABV5WGP3</accession>
<evidence type="ECO:0000256" key="1">
    <source>
        <dbReference type="ARBA" id="ARBA00004651"/>
    </source>
</evidence>
<dbReference type="RefSeq" id="WP_379949708.1">
    <property type="nucleotide sequence ID" value="NZ_JBHMAF010000071.1"/>
</dbReference>
<dbReference type="PANTHER" id="PTHR43271">
    <property type="entry name" value="BLL2771 PROTEIN"/>
    <property type="match status" value="1"/>
</dbReference>
<dbReference type="PANTHER" id="PTHR43271:SF1">
    <property type="entry name" value="INNER MEMBRANE TRANSPORT PROTEIN YNFM"/>
    <property type="match status" value="1"/>
</dbReference>
<feature type="transmembrane region" description="Helical" evidence="8">
    <location>
        <begin position="166"/>
        <end position="188"/>
    </location>
</feature>
<comment type="subcellular location">
    <subcellularLocation>
        <location evidence="1">Cell membrane</location>
        <topology evidence="1">Multi-pass membrane protein</topology>
    </subcellularLocation>
</comment>
<feature type="transmembrane region" description="Helical" evidence="8">
    <location>
        <begin position="217"/>
        <end position="238"/>
    </location>
</feature>
<keyword evidence="11" id="KW-1185">Reference proteome</keyword>
<feature type="transmembrane region" description="Helical" evidence="8">
    <location>
        <begin position="250"/>
        <end position="271"/>
    </location>
</feature>
<dbReference type="PROSITE" id="PS50850">
    <property type="entry name" value="MFS"/>
    <property type="match status" value="1"/>
</dbReference>
<sequence>MNYIQRRTSTFKKVNLALFAGGFSTFAILWGTQPLLPEISREFQVSPAASSLTVSSTTIALAISMLIAGSLSEVFGRKPVMTLSLALSSILSILTSFTPNFHLLLAGRILEGIALAGLPAVAMAYLGEEIEPQSLGMAMGLYISGNSIGGMSGRIISGVLTDYMNWHAALMGIGLISLLSSFIFWLLLPPSSHFESQKFEMKQLVSSLFSQFKEPGLIYLLIIGFLLSSSFVSLYNYIGFQLIEPPYNLSQTLVGFIFIVYMVGTFSSTWMGMLADKHGKRKILQFSLFILLIGGSITLDTNIWLKILGIAIFTYGFFAGHSIASSWVGKVATHDKAQAASLYLFFYYAGSSVGGTVSGTLYSNFGWSGVVSMIAILTIISIAVSIRLAMIATSRSKFSSPLNNIKKTL</sequence>
<dbReference type="InterPro" id="IPR036259">
    <property type="entry name" value="MFS_trans_sf"/>
</dbReference>
<evidence type="ECO:0000259" key="9">
    <source>
        <dbReference type="PROSITE" id="PS50850"/>
    </source>
</evidence>
<feature type="transmembrane region" description="Helical" evidence="8">
    <location>
        <begin position="340"/>
        <end position="361"/>
    </location>
</feature>
<dbReference type="InterPro" id="IPR011701">
    <property type="entry name" value="MFS"/>
</dbReference>
<feature type="transmembrane region" description="Helical" evidence="8">
    <location>
        <begin position="48"/>
        <end position="68"/>
    </location>
</feature>
<dbReference type="CDD" id="cd17324">
    <property type="entry name" value="MFS_NepI_like"/>
    <property type="match status" value="1"/>
</dbReference>
<dbReference type="EMBL" id="JBHMAF010000071">
    <property type="protein sequence ID" value="MFB9759398.1"/>
    <property type="molecule type" value="Genomic_DNA"/>
</dbReference>
<feature type="transmembrane region" description="Helical" evidence="8">
    <location>
        <begin position="305"/>
        <end position="328"/>
    </location>
</feature>
<protein>
    <submittedName>
        <fullName evidence="10">MFS transporter</fullName>
    </submittedName>
</protein>
<comment type="caution">
    <text evidence="10">The sequence shown here is derived from an EMBL/GenBank/DDBJ whole genome shotgun (WGS) entry which is preliminary data.</text>
</comment>